<dbReference type="GO" id="GO:0003984">
    <property type="term" value="F:acetolactate synthase activity"/>
    <property type="evidence" value="ECO:0007669"/>
    <property type="project" value="TreeGrafter"/>
</dbReference>
<dbReference type="InterPro" id="IPR029061">
    <property type="entry name" value="THDP-binding"/>
</dbReference>
<comment type="similarity">
    <text evidence="1">Belongs to the TPP enzyme family.</text>
</comment>
<dbReference type="HOGENOM" id="CLU_013748_8_0_4"/>
<proteinExistence type="inferred from homology"/>
<dbReference type="GO" id="GO:0044281">
    <property type="term" value="P:small molecule metabolic process"/>
    <property type="evidence" value="ECO:0007669"/>
    <property type="project" value="UniProtKB-ARBA"/>
</dbReference>
<dbReference type="Pfam" id="PF02776">
    <property type="entry name" value="TPP_enzyme_N"/>
    <property type="match status" value="1"/>
</dbReference>
<sequence length="517" mass="54276">MNGADALCDTLLEGGIDTCFANPGTSEMHFVAALDRKPQMRCVLALFEGVATGAADGYARMLERPAATLLHLGPGLANGLANLHNARRARTPLVNIVGDHSSQHLQYDAPLTCDVASLAAPMSHWVRRINDADDVPVAAAESVERSLADGGAVATLIFPADAAWNACSAPPVIPNAPPALPQVSQRRIALATNALRTHGDRVVLLLGAQALKPEARVLAARICDATGARMLAQQSNARLERGAGRVPVLRIPYPVEQARAMLDRASHILLLDATAPVGFFSYPGKPGSGVPEHCAVHAISSSGEDAYQALQAMADDLGIDPNRPVIYQALARPGLPTGALSADAIVQTVATLMPEQAIICDEAISSGRRLLEMTAGAPPHDMLFLNGGAIGIGLPLATGAAIACPDRAVICLQADGSAMYTLQALWTQARENLHVITIIFSNRSYALLHQELAKVGAGRAGQNASRLLDIVEPSLDWCKLAQGMGVEAVAVDTVRALADCIQVALSRSTPFLIEARI</sequence>
<evidence type="ECO:0000256" key="2">
    <source>
        <dbReference type="ARBA" id="ARBA00023052"/>
    </source>
</evidence>
<gene>
    <name evidence="5" type="ORF">W822_08865</name>
</gene>
<dbReference type="eggNOG" id="COG0028">
    <property type="taxonomic scope" value="Bacteria"/>
</dbReference>
<dbReference type="RefSeq" id="WP_024004749.1">
    <property type="nucleotide sequence ID" value="NZ_KI650979.1"/>
</dbReference>
<organism evidence="5 6">
    <name type="scientific">Advenella kashmirensis W13003</name>
    <dbReference type="NCBI Taxonomy" id="1424334"/>
    <lineage>
        <taxon>Bacteria</taxon>
        <taxon>Pseudomonadati</taxon>
        <taxon>Pseudomonadota</taxon>
        <taxon>Betaproteobacteria</taxon>
        <taxon>Burkholderiales</taxon>
        <taxon>Alcaligenaceae</taxon>
    </lineage>
</organism>
<protein>
    <recommendedName>
        <fullName evidence="7">Decarboxylase</fullName>
    </recommendedName>
</protein>
<evidence type="ECO:0000259" key="4">
    <source>
        <dbReference type="Pfam" id="PF02776"/>
    </source>
</evidence>
<keyword evidence="6" id="KW-1185">Reference proteome</keyword>
<accession>V8QTG4</accession>
<dbReference type="EMBL" id="AYXT01000009">
    <property type="protein sequence ID" value="ETF02932.1"/>
    <property type="molecule type" value="Genomic_DNA"/>
</dbReference>
<evidence type="ECO:0000256" key="1">
    <source>
        <dbReference type="ARBA" id="ARBA00007812"/>
    </source>
</evidence>
<dbReference type="InterPro" id="IPR012001">
    <property type="entry name" value="Thiamin_PyroP_enz_TPP-bd_dom"/>
</dbReference>
<keyword evidence="2" id="KW-0786">Thiamine pyrophosphate</keyword>
<dbReference type="SUPFAM" id="SSF52518">
    <property type="entry name" value="Thiamin diphosphate-binding fold (THDP-binding)"/>
    <property type="match status" value="2"/>
</dbReference>
<name>V8QTG4_9BURK</name>
<dbReference type="InterPro" id="IPR011766">
    <property type="entry name" value="TPP_enzyme_TPP-bd"/>
</dbReference>
<evidence type="ECO:0000313" key="5">
    <source>
        <dbReference type="EMBL" id="ETF02932.1"/>
    </source>
</evidence>
<feature type="domain" description="Thiamine pyrophosphate enzyme TPP-binding" evidence="3">
    <location>
        <begin position="387"/>
        <end position="514"/>
    </location>
</feature>
<dbReference type="NCBIfam" id="NF005760">
    <property type="entry name" value="PRK07586.1"/>
    <property type="match status" value="1"/>
</dbReference>
<dbReference type="GO" id="GO:0030976">
    <property type="term" value="F:thiamine pyrophosphate binding"/>
    <property type="evidence" value="ECO:0007669"/>
    <property type="project" value="InterPro"/>
</dbReference>
<reference evidence="5 6" key="1">
    <citation type="journal article" date="2014" name="Genome Announc.">
        <title>Draft Genome Sequence of Advenella kashmirensis Strain W13003, a Polycyclic Aromatic Hydrocarbon-Degrading Bacterium.</title>
        <authorList>
            <person name="Wang X."/>
            <person name="Jin D."/>
            <person name="Zhou L."/>
            <person name="Wu L."/>
            <person name="An W."/>
            <person name="Zhao L."/>
        </authorList>
    </citation>
    <scope>NUCLEOTIDE SEQUENCE [LARGE SCALE GENOMIC DNA]</scope>
    <source>
        <strain evidence="5 6">W13003</strain>
    </source>
</reference>
<evidence type="ECO:0000313" key="6">
    <source>
        <dbReference type="Proteomes" id="UP000018733"/>
    </source>
</evidence>
<dbReference type="PANTHER" id="PTHR18968">
    <property type="entry name" value="THIAMINE PYROPHOSPHATE ENZYMES"/>
    <property type="match status" value="1"/>
</dbReference>
<dbReference type="InterPro" id="IPR045229">
    <property type="entry name" value="TPP_enz"/>
</dbReference>
<dbReference type="CDD" id="cd02002">
    <property type="entry name" value="TPP_BFDC"/>
    <property type="match status" value="1"/>
</dbReference>
<dbReference type="GO" id="GO:0050660">
    <property type="term" value="F:flavin adenine dinucleotide binding"/>
    <property type="evidence" value="ECO:0007669"/>
    <property type="project" value="TreeGrafter"/>
</dbReference>
<dbReference type="STRING" id="1424334.W822_08865"/>
<dbReference type="CDD" id="cd07035">
    <property type="entry name" value="TPP_PYR_POX_like"/>
    <property type="match status" value="1"/>
</dbReference>
<comment type="caution">
    <text evidence="5">The sequence shown here is derived from an EMBL/GenBank/DDBJ whole genome shotgun (WGS) entry which is preliminary data.</text>
</comment>
<feature type="domain" description="Thiamine pyrophosphate enzyme N-terminal TPP-binding" evidence="4">
    <location>
        <begin position="1"/>
        <end position="106"/>
    </location>
</feature>
<dbReference type="Proteomes" id="UP000018733">
    <property type="component" value="Unassembled WGS sequence"/>
</dbReference>
<dbReference type="PATRIC" id="fig|1424334.3.peg.1779"/>
<dbReference type="AlphaFoldDB" id="V8QTG4"/>
<dbReference type="PANTHER" id="PTHR18968:SF86">
    <property type="entry name" value="ACETOLACTATE SYNTHASE LARGE SUBUNIT ILVX-RELATED"/>
    <property type="match status" value="1"/>
</dbReference>
<dbReference type="Gene3D" id="3.40.50.970">
    <property type="match status" value="2"/>
</dbReference>
<evidence type="ECO:0000259" key="3">
    <source>
        <dbReference type="Pfam" id="PF02775"/>
    </source>
</evidence>
<dbReference type="OrthoDB" id="2254214at2"/>
<evidence type="ECO:0008006" key="7">
    <source>
        <dbReference type="Google" id="ProtNLM"/>
    </source>
</evidence>
<dbReference type="Pfam" id="PF02775">
    <property type="entry name" value="TPP_enzyme_C"/>
    <property type="match status" value="1"/>
</dbReference>